<keyword evidence="2" id="KW-1185">Reference proteome</keyword>
<evidence type="ECO:0000313" key="1">
    <source>
        <dbReference type="EMBL" id="KAJ9051457.1"/>
    </source>
</evidence>
<organism evidence="1 2">
    <name type="scientific">Entomophthora muscae</name>
    <dbReference type="NCBI Taxonomy" id="34485"/>
    <lineage>
        <taxon>Eukaryota</taxon>
        <taxon>Fungi</taxon>
        <taxon>Fungi incertae sedis</taxon>
        <taxon>Zoopagomycota</taxon>
        <taxon>Entomophthoromycotina</taxon>
        <taxon>Entomophthoromycetes</taxon>
        <taxon>Entomophthorales</taxon>
        <taxon>Entomophthoraceae</taxon>
        <taxon>Entomophthora</taxon>
    </lineage>
</organism>
<name>A0ACC2RMZ4_9FUNG</name>
<reference evidence="1" key="1">
    <citation type="submission" date="2022-04" db="EMBL/GenBank/DDBJ databases">
        <title>Genome of the entomopathogenic fungus Entomophthora muscae.</title>
        <authorList>
            <person name="Elya C."/>
            <person name="Lovett B.R."/>
            <person name="Lee E."/>
            <person name="Macias A.M."/>
            <person name="Hajek A.E."/>
            <person name="De Bivort B.L."/>
            <person name="Kasson M.T."/>
            <person name="De Fine Licht H.H."/>
            <person name="Stajich J.E."/>
        </authorList>
    </citation>
    <scope>NUCLEOTIDE SEQUENCE</scope>
    <source>
        <strain evidence="1">Berkeley</strain>
    </source>
</reference>
<gene>
    <name evidence="1" type="ORF">DSO57_1004197</name>
</gene>
<evidence type="ECO:0000313" key="2">
    <source>
        <dbReference type="Proteomes" id="UP001165960"/>
    </source>
</evidence>
<comment type="caution">
    <text evidence="1">The sequence shown here is derived from an EMBL/GenBank/DDBJ whole genome shotgun (WGS) entry which is preliminary data.</text>
</comment>
<dbReference type="Proteomes" id="UP001165960">
    <property type="component" value="Unassembled WGS sequence"/>
</dbReference>
<protein>
    <submittedName>
        <fullName evidence="1">Uncharacterized protein</fullName>
    </submittedName>
</protein>
<dbReference type="EMBL" id="QTSX02007110">
    <property type="protein sequence ID" value="KAJ9051457.1"/>
    <property type="molecule type" value="Genomic_DNA"/>
</dbReference>
<sequence>MKGLFKTRPLSPSESYPLTVIPLVQGNSSQFDSEPGSADFEDEEPQPPGSPDSQTPLKNNLRSSIHFSFL</sequence>
<accession>A0ACC2RMZ4</accession>
<proteinExistence type="predicted"/>